<evidence type="ECO:0000313" key="1">
    <source>
        <dbReference type="EMBL" id="RKF13274.1"/>
    </source>
</evidence>
<dbReference type="Proteomes" id="UP000286482">
    <property type="component" value="Unassembled WGS sequence"/>
</dbReference>
<dbReference type="AlphaFoldDB" id="A0A420E658"/>
<gene>
    <name evidence="1" type="ORF">DBZ36_19650</name>
</gene>
<proteinExistence type="predicted"/>
<keyword evidence="2" id="KW-1185">Reference proteome</keyword>
<comment type="caution">
    <text evidence="1">The sequence shown here is derived from an EMBL/GenBank/DDBJ whole genome shotgun (WGS) entry which is preliminary data.</text>
</comment>
<sequence>MPQPRFICYYREMMKLVAGLTTWPKRLAPLLFIVFALLGANIVSAAHQLEHAIEDNHHIECQLGQSFAGVNGLIESHVELVAVSASKPIFRPSLFTSCQQRCPAVKRCRSPPSYNE</sequence>
<organism evidence="1 2">
    <name type="scientific">Alginatibacterium sediminis</name>
    <dbReference type="NCBI Taxonomy" id="2164068"/>
    <lineage>
        <taxon>Bacteria</taxon>
        <taxon>Pseudomonadati</taxon>
        <taxon>Pseudomonadota</taxon>
        <taxon>Gammaproteobacteria</taxon>
        <taxon>Alteromonadales</taxon>
        <taxon>Alteromonadaceae</taxon>
        <taxon>Alginatibacterium</taxon>
    </lineage>
</organism>
<dbReference type="RefSeq" id="WP_120356687.1">
    <property type="nucleotide sequence ID" value="NZ_RAQO01000012.1"/>
</dbReference>
<protein>
    <submittedName>
        <fullName evidence="1">Uncharacterized protein</fullName>
    </submittedName>
</protein>
<evidence type="ECO:0000313" key="2">
    <source>
        <dbReference type="Proteomes" id="UP000286482"/>
    </source>
</evidence>
<name>A0A420E658_9ALTE</name>
<reference evidence="1 2" key="1">
    <citation type="submission" date="2018-09" db="EMBL/GenBank/DDBJ databases">
        <authorList>
            <person name="Wang Z."/>
        </authorList>
    </citation>
    <scope>NUCLEOTIDE SEQUENCE [LARGE SCALE GENOMIC DNA]</scope>
    <source>
        <strain evidence="1 2">ALS 81</strain>
    </source>
</reference>
<accession>A0A420E658</accession>
<dbReference type="EMBL" id="RAQO01000012">
    <property type="protein sequence ID" value="RKF13274.1"/>
    <property type="molecule type" value="Genomic_DNA"/>
</dbReference>